<dbReference type="Proteomes" id="UP000070620">
    <property type="component" value="Unassembled WGS sequence"/>
</dbReference>
<dbReference type="OrthoDB" id="3392844at2"/>
<feature type="transmembrane region" description="Helical" evidence="1">
    <location>
        <begin position="73"/>
        <end position="93"/>
    </location>
</feature>
<keyword evidence="1" id="KW-0812">Transmembrane</keyword>
<organism evidence="2 3">
    <name type="scientific">Micromonospora rosaria</name>
    <dbReference type="NCBI Taxonomy" id="47874"/>
    <lineage>
        <taxon>Bacteria</taxon>
        <taxon>Bacillati</taxon>
        <taxon>Actinomycetota</taxon>
        <taxon>Actinomycetes</taxon>
        <taxon>Micromonosporales</taxon>
        <taxon>Micromonosporaceae</taxon>
        <taxon>Micromonospora</taxon>
    </lineage>
</organism>
<dbReference type="AlphaFoldDB" id="A0A136PU36"/>
<gene>
    <name evidence="2" type="ORF">AWW66_10935</name>
</gene>
<evidence type="ECO:0000313" key="2">
    <source>
        <dbReference type="EMBL" id="KXK61948.1"/>
    </source>
</evidence>
<evidence type="ECO:0000313" key="3">
    <source>
        <dbReference type="Proteomes" id="UP000070620"/>
    </source>
</evidence>
<accession>A0A136PU36</accession>
<comment type="caution">
    <text evidence="2">The sequence shown here is derived from an EMBL/GenBank/DDBJ whole genome shotgun (WGS) entry which is preliminary data.</text>
</comment>
<sequence length="98" mass="10881">MTDPLGPVMITSRDIYDALIRLTASVDRIASQTEGHGEDIRDHETRLRAVEEVRPSPRIKDLEDRVRAVEARLWPLPAAAVLLSMTALALALLPKITN</sequence>
<evidence type="ECO:0000256" key="1">
    <source>
        <dbReference type="SAM" id="Phobius"/>
    </source>
</evidence>
<keyword evidence="3" id="KW-1185">Reference proteome</keyword>
<protein>
    <submittedName>
        <fullName evidence="2">Uncharacterized protein</fullName>
    </submittedName>
</protein>
<proteinExistence type="predicted"/>
<name>A0A136PU36_9ACTN</name>
<keyword evidence="1" id="KW-1133">Transmembrane helix</keyword>
<reference evidence="2 3" key="1">
    <citation type="submission" date="2016-01" db="EMBL/GenBank/DDBJ databases">
        <title>Whole genome sequence and analysis of Micromonospora rosaria DSM 803, which can produce antibacterial substance rosamicin.</title>
        <authorList>
            <person name="Yang H."/>
            <person name="He X."/>
            <person name="Zhu D."/>
        </authorList>
    </citation>
    <scope>NUCLEOTIDE SEQUENCE [LARGE SCALE GENOMIC DNA]</scope>
    <source>
        <strain evidence="2 3">DSM 803</strain>
    </source>
</reference>
<dbReference type="RefSeq" id="WP_067363693.1">
    <property type="nucleotide sequence ID" value="NZ_JBIUBN010000011.1"/>
</dbReference>
<dbReference type="EMBL" id="LRQV01000029">
    <property type="protein sequence ID" value="KXK61948.1"/>
    <property type="molecule type" value="Genomic_DNA"/>
</dbReference>
<keyword evidence="1" id="KW-0472">Membrane</keyword>